<sequence>MVRMVVGLARFLTLSPTKGFCQQLHWRLKQLGKGRRLALEFETAKTTKYNWISLGRAKGFKSSQDDNNWISLG</sequence>
<dbReference type="EMBL" id="OOIL02002010">
    <property type="protein sequence ID" value="VFQ79742.1"/>
    <property type="molecule type" value="Genomic_DNA"/>
</dbReference>
<organism evidence="1 2">
    <name type="scientific">Cuscuta campestris</name>
    <dbReference type="NCBI Taxonomy" id="132261"/>
    <lineage>
        <taxon>Eukaryota</taxon>
        <taxon>Viridiplantae</taxon>
        <taxon>Streptophyta</taxon>
        <taxon>Embryophyta</taxon>
        <taxon>Tracheophyta</taxon>
        <taxon>Spermatophyta</taxon>
        <taxon>Magnoliopsida</taxon>
        <taxon>eudicotyledons</taxon>
        <taxon>Gunneridae</taxon>
        <taxon>Pentapetalae</taxon>
        <taxon>asterids</taxon>
        <taxon>lamiids</taxon>
        <taxon>Solanales</taxon>
        <taxon>Convolvulaceae</taxon>
        <taxon>Cuscuteae</taxon>
        <taxon>Cuscuta</taxon>
        <taxon>Cuscuta subgen. Grammica</taxon>
        <taxon>Cuscuta sect. Cleistogrammica</taxon>
    </lineage>
</organism>
<keyword evidence="2" id="KW-1185">Reference proteome</keyword>
<accession>A0A484LT62</accession>
<evidence type="ECO:0000313" key="1">
    <source>
        <dbReference type="EMBL" id="VFQ79742.1"/>
    </source>
</evidence>
<gene>
    <name evidence="1" type="ORF">CCAM_LOCUS21518</name>
</gene>
<name>A0A484LT62_9ASTE</name>
<proteinExistence type="predicted"/>
<reference evidence="1 2" key="1">
    <citation type="submission" date="2018-04" db="EMBL/GenBank/DDBJ databases">
        <authorList>
            <person name="Vogel A."/>
        </authorList>
    </citation>
    <scope>NUCLEOTIDE SEQUENCE [LARGE SCALE GENOMIC DNA]</scope>
</reference>
<protein>
    <submittedName>
        <fullName evidence="1">Uncharacterized protein</fullName>
    </submittedName>
</protein>
<evidence type="ECO:0000313" key="2">
    <source>
        <dbReference type="Proteomes" id="UP000595140"/>
    </source>
</evidence>
<dbReference type="AlphaFoldDB" id="A0A484LT62"/>
<dbReference type="Proteomes" id="UP000595140">
    <property type="component" value="Unassembled WGS sequence"/>
</dbReference>